<proteinExistence type="predicted"/>
<keyword evidence="2" id="KW-1185">Reference proteome</keyword>
<organism evidence="1 2">
    <name type="scientific">Euplotes crassus</name>
    <dbReference type="NCBI Taxonomy" id="5936"/>
    <lineage>
        <taxon>Eukaryota</taxon>
        <taxon>Sar</taxon>
        <taxon>Alveolata</taxon>
        <taxon>Ciliophora</taxon>
        <taxon>Intramacronucleata</taxon>
        <taxon>Spirotrichea</taxon>
        <taxon>Hypotrichia</taxon>
        <taxon>Euplotida</taxon>
        <taxon>Euplotidae</taxon>
        <taxon>Moneuplotes</taxon>
    </lineage>
</organism>
<protein>
    <recommendedName>
        <fullName evidence="3">FCP1 homology domain-containing protein</fullName>
    </recommendedName>
</protein>
<evidence type="ECO:0000313" key="1">
    <source>
        <dbReference type="EMBL" id="CAI2385311.1"/>
    </source>
</evidence>
<name>A0AAD2DAC6_EUPCR</name>
<comment type="caution">
    <text evidence="1">The sequence shown here is derived from an EMBL/GenBank/DDBJ whole genome shotgun (WGS) entry which is preliminary data.</text>
</comment>
<reference evidence="1" key="1">
    <citation type="submission" date="2023-07" db="EMBL/GenBank/DDBJ databases">
        <authorList>
            <consortium name="AG Swart"/>
            <person name="Singh M."/>
            <person name="Singh A."/>
            <person name="Seah K."/>
            <person name="Emmerich C."/>
        </authorList>
    </citation>
    <scope>NUCLEOTIDE SEQUENCE</scope>
    <source>
        <strain evidence="1">DP1</strain>
    </source>
</reference>
<gene>
    <name evidence="1" type="ORF">ECRASSUSDP1_LOCUS26867</name>
</gene>
<dbReference type="Gene3D" id="3.40.50.1000">
    <property type="entry name" value="HAD superfamily/HAD-like"/>
    <property type="match status" value="1"/>
</dbReference>
<dbReference type="AlphaFoldDB" id="A0AAD2DAC6"/>
<dbReference type="InterPro" id="IPR023214">
    <property type="entry name" value="HAD_sf"/>
</dbReference>
<accession>A0AAD2DAC6</accession>
<dbReference type="Proteomes" id="UP001295684">
    <property type="component" value="Unassembled WGS sequence"/>
</dbReference>
<sequence length="557" mass="64781">MDFVPLSTKTFVRDPPSIDCNYSKSLDEDCILSQSALKAESHKNIGFKALVNSSNEEMKENNPGEKSARKYSQESKLLLPKFYVNENNLKMVGNKKISETHQNCIPSPILPVECRNHKSPRVNIKEESKLDNEIPKLPSTVKKMPRSIFFLEESPEREKSHSSPMCTPQFEKRKIYGAMNIEEPMEMCKIEEQVLPPKPMPNSCINFYERKNLLQKENSKEDHEAQENIEFKYVVVKNLKDSSNYFRFINNCSQYMAKLQKDKHWVDKNKNKKILESVQKKIDSRINIDFSDALHVMNDGKRFVFIEIENTICKVTEEPIEECSINPLVITLSKGAKGHKNKAKRKFFVYIRKFGLEFLEFLCLNHEVILYTHLEKDITEGLISTFHEWKEGIDFAFVICGKPFYKSISNKIGPIKSLNKIIPSMENLDMDEEEYTDFIKSRFLILDCEVLSYLQNFEDIHVPILPIKVQDDLWLSSLNMPRIKPSSSYNKIKRKHLQRRQSSLKDLQASTPYFTFEESLKNHCLFYLKQLLSQSLGLAQDNSELLRSVSISCLVNH</sequence>
<evidence type="ECO:0000313" key="2">
    <source>
        <dbReference type="Proteomes" id="UP001295684"/>
    </source>
</evidence>
<evidence type="ECO:0008006" key="3">
    <source>
        <dbReference type="Google" id="ProtNLM"/>
    </source>
</evidence>
<dbReference type="EMBL" id="CAMPGE010027700">
    <property type="protein sequence ID" value="CAI2385311.1"/>
    <property type="molecule type" value="Genomic_DNA"/>
</dbReference>